<evidence type="ECO:0000313" key="2">
    <source>
        <dbReference type="Proteomes" id="UP000002727"/>
    </source>
</evidence>
<proteinExistence type="predicted"/>
<protein>
    <submittedName>
        <fullName evidence="1">Uncharacterized protein</fullName>
    </submittedName>
</protein>
<dbReference type="PATRIC" id="fig|523850.10.peg.943"/>
<dbReference type="AlphaFoldDB" id="B6YWG0"/>
<gene>
    <name evidence="1" type="ordered locus">TON_0935</name>
</gene>
<name>B6YWG0_THEON</name>
<dbReference type="STRING" id="523850.TON_0935"/>
<sequence>MLVRGKIVGKNYSAPFVVRKDKGGVSVRVELGDEDFTYSIDCPCLEPLELLGLLLPSLEEELGEIQGVFVEEVKEEKSHSRLKSLLRFLSKGG</sequence>
<keyword evidence="2" id="KW-1185">Reference proteome</keyword>
<reference evidence="1 2" key="1">
    <citation type="journal article" date="2008" name="J. Bacteriol.">
        <title>The complete genome sequence of Thermococcus onnurineus NA1 reveals a mixed heterotrophic and carboxydotrophic metabolism.</title>
        <authorList>
            <person name="Lee H.S."/>
            <person name="Kang S.G."/>
            <person name="Bae S.S."/>
            <person name="Lim J.K."/>
            <person name="Cho Y."/>
            <person name="Kim Y.J."/>
            <person name="Jeon J.H."/>
            <person name="Cha S.S."/>
            <person name="Kwon K.K."/>
            <person name="Kim H.T."/>
            <person name="Park C.J."/>
            <person name="Lee H.W."/>
            <person name="Kim S.I."/>
            <person name="Chun J."/>
            <person name="Colwell R.R."/>
            <person name="Kim S.J."/>
            <person name="Lee J.H."/>
        </authorList>
    </citation>
    <scope>NUCLEOTIDE SEQUENCE [LARGE SCALE GENOMIC DNA]</scope>
    <source>
        <strain evidence="1 2">NA1</strain>
    </source>
</reference>
<dbReference type="HOGENOM" id="CLU_2353368_0_0_2"/>
<evidence type="ECO:0000313" key="1">
    <source>
        <dbReference type="EMBL" id="ACJ16423.1"/>
    </source>
</evidence>
<accession>B6YWG0</accession>
<dbReference type="OrthoDB" id="102547at2157"/>
<dbReference type="eggNOG" id="arCOG10084">
    <property type="taxonomic scope" value="Archaea"/>
</dbReference>
<dbReference type="GeneID" id="7017238"/>
<dbReference type="EMBL" id="CP000855">
    <property type="protein sequence ID" value="ACJ16423.1"/>
    <property type="molecule type" value="Genomic_DNA"/>
</dbReference>
<organism evidence="1 2">
    <name type="scientific">Thermococcus onnurineus (strain NA1)</name>
    <dbReference type="NCBI Taxonomy" id="523850"/>
    <lineage>
        <taxon>Archaea</taxon>
        <taxon>Methanobacteriati</taxon>
        <taxon>Methanobacteriota</taxon>
        <taxon>Thermococci</taxon>
        <taxon>Thermococcales</taxon>
        <taxon>Thermococcaceae</taxon>
        <taxon>Thermococcus</taxon>
    </lineage>
</organism>
<dbReference type="Proteomes" id="UP000002727">
    <property type="component" value="Chromosome"/>
</dbReference>
<dbReference type="RefSeq" id="WP_012571895.1">
    <property type="nucleotide sequence ID" value="NC_011529.1"/>
</dbReference>
<dbReference type="KEGG" id="ton:TON_0935"/>